<keyword evidence="2" id="KW-1185">Reference proteome</keyword>
<dbReference type="Proteomes" id="UP000658754">
    <property type="component" value="Unassembled WGS sequence"/>
</dbReference>
<evidence type="ECO:0000313" key="1">
    <source>
        <dbReference type="EMBL" id="GGI70669.1"/>
    </source>
</evidence>
<dbReference type="RefSeq" id="WP_188727352.1">
    <property type="nucleotide sequence ID" value="NZ_BMKV01000001.1"/>
</dbReference>
<reference evidence="2" key="1">
    <citation type="journal article" date="2019" name="Int. J. Syst. Evol. Microbiol.">
        <title>The Global Catalogue of Microorganisms (GCM) 10K type strain sequencing project: providing services to taxonomists for standard genome sequencing and annotation.</title>
        <authorList>
            <consortium name="The Broad Institute Genomics Platform"/>
            <consortium name="The Broad Institute Genome Sequencing Center for Infectious Disease"/>
            <person name="Wu L."/>
            <person name="Ma J."/>
        </authorList>
    </citation>
    <scope>NUCLEOTIDE SEQUENCE [LARGE SCALE GENOMIC DNA]</scope>
    <source>
        <strain evidence="2">CGMCC 1.3601</strain>
    </source>
</reference>
<accession>A0ABQ2C9W6</accession>
<dbReference type="EMBL" id="BMKV01000001">
    <property type="protein sequence ID" value="GGI70669.1"/>
    <property type="molecule type" value="Genomic_DNA"/>
</dbReference>
<comment type="caution">
    <text evidence="1">The sequence shown here is derived from an EMBL/GenBank/DDBJ whole genome shotgun (WGS) entry which is preliminary data.</text>
</comment>
<evidence type="ECO:0000313" key="2">
    <source>
        <dbReference type="Proteomes" id="UP000658754"/>
    </source>
</evidence>
<sequence length="151" mass="16698">MTDHNYDHFGYRKSVAEHLADAEAAVGDAAPPPDPTALNFNPVEVSPGMWQLPNETNPNRFFRTEVEARREGITAAANAQRKYANYMNALPTETKSVGQEVNATYEAGRAAAMSEGITPEAWAVSAEIRAAYLPETKTGAELWQEHKRNRH</sequence>
<proteinExistence type="predicted"/>
<name>A0ABQ2C9W6_9MICC</name>
<gene>
    <name evidence="1" type="ORF">GCM10007175_04320</name>
</gene>
<protein>
    <submittedName>
        <fullName evidence="1">Uncharacterized protein</fullName>
    </submittedName>
</protein>
<organism evidence="1 2">
    <name type="scientific">Pseudarthrobacter scleromae</name>
    <dbReference type="NCBI Taxonomy" id="158897"/>
    <lineage>
        <taxon>Bacteria</taxon>
        <taxon>Bacillati</taxon>
        <taxon>Actinomycetota</taxon>
        <taxon>Actinomycetes</taxon>
        <taxon>Micrococcales</taxon>
        <taxon>Micrococcaceae</taxon>
        <taxon>Pseudarthrobacter</taxon>
    </lineage>
</organism>